<dbReference type="GO" id="GO:0005881">
    <property type="term" value="C:cytoplasmic microtubule"/>
    <property type="evidence" value="ECO:0007669"/>
    <property type="project" value="TreeGrafter"/>
</dbReference>
<dbReference type="AlphaFoldDB" id="A0A8S1Y6W2"/>
<evidence type="ECO:0000256" key="5">
    <source>
        <dbReference type="ARBA" id="ARBA00035693"/>
    </source>
</evidence>
<evidence type="ECO:0000313" key="9">
    <source>
        <dbReference type="Proteomes" id="UP000683925"/>
    </source>
</evidence>
<comment type="caution">
    <text evidence="7">The sequence shown here is derived from an EMBL/GenBank/DDBJ whole genome shotgun (WGS) entry which is preliminary data.</text>
</comment>
<feature type="region of interest" description="Disordered" evidence="6">
    <location>
        <begin position="26"/>
        <end position="71"/>
    </location>
</feature>
<dbReference type="InterPro" id="IPR029358">
    <property type="entry name" value="CFAP96"/>
</dbReference>
<evidence type="ECO:0000256" key="2">
    <source>
        <dbReference type="ARBA" id="ARBA00022490"/>
    </source>
</evidence>
<dbReference type="EMBL" id="CAJJDP010000149">
    <property type="protein sequence ID" value="CAD8209332.1"/>
    <property type="molecule type" value="Genomic_DNA"/>
</dbReference>
<dbReference type="EMBL" id="CAJJDP010000149">
    <property type="protein sequence ID" value="CAD8209330.1"/>
    <property type="molecule type" value="Genomic_DNA"/>
</dbReference>
<feature type="compositionally biased region" description="Basic and acidic residues" evidence="6">
    <location>
        <begin position="47"/>
        <end position="58"/>
    </location>
</feature>
<dbReference type="OMA" id="FFGHYEY"/>
<keyword evidence="3" id="KW-0206">Cytoskeleton</keyword>
<keyword evidence="9" id="KW-1185">Reference proteome</keyword>
<dbReference type="PANTHER" id="PTHR31144:SF1">
    <property type="entry name" value="UPF0602 PROTEIN C4ORF47"/>
    <property type="match status" value="1"/>
</dbReference>
<evidence type="ECO:0000256" key="4">
    <source>
        <dbReference type="ARBA" id="ARBA00035656"/>
    </source>
</evidence>
<accession>A0A8S1Y6W2</accession>
<dbReference type="Pfam" id="PF15239">
    <property type="entry name" value="CFAP96-like"/>
    <property type="match status" value="1"/>
</dbReference>
<dbReference type="GO" id="GO:0005813">
    <property type="term" value="C:centrosome"/>
    <property type="evidence" value="ECO:0007669"/>
    <property type="project" value="UniProtKB-SubCell"/>
</dbReference>
<sequence length="316" mass="36560">MSNSQEREKELKEIRKEMLKDAENNAQKQRFGLFSSPVPLALGDDSMEMRKKPQRGENGKPITEPSNMKVSATRTGRIRSSYFGPLSFTTVGDPYIDPEKVLAHYEKEQKKLCNKETPFKPPSGYKELMGSAYSHMKEYDFKKVESRKQSDGRVYSAPRNVTTNPRCKVLDKSIPYMMDDYNRYSDFERKARMLSKSKEKEQPFRSTVHGGVTFERDKNLFGETKMPAASQRKSPELKLAKHESAFRPVNGLKKGFDGLFGHFEYKADPMREIKRQYSSKKERESFKPADLGNKTRPNPTISCFKMNIRREMAAHY</sequence>
<reference evidence="7" key="1">
    <citation type="submission" date="2021-01" db="EMBL/GenBank/DDBJ databases">
        <authorList>
            <consortium name="Genoscope - CEA"/>
            <person name="William W."/>
        </authorList>
    </citation>
    <scope>NUCLEOTIDE SEQUENCE</scope>
</reference>
<feature type="region of interest" description="Disordered" evidence="6">
    <location>
        <begin position="276"/>
        <end position="301"/>
    </location>
</feature>
<comment type="subcellular location">
    <subcellularLocation>
        <location evidence="1">Cytoplasm</location>
        <location evidence="1">Cytoskeleton</location>
        <location evidence="1">Microtubule organizing center</location>
        <location evidence="1">Centrosome</location>
    </subcellularLocation>
</comment>
<name>A0A8S1Y6W2_PAROT</name>
<proteinExistence type="inferred from homology"/>
<comment type="similarity">
    <text evidence="4">Belongs to the CFAP96 family.</text>
</comment>
<dbReference type="PANTHER" id="PTHR31144">
    <property type="entry name" value="UPF0602 PROTEIN C4ORF47"/>
    <property type="match status" value="1"/>
</dbReference>
<evidence type="ECO:0000256" key="3">
    <source>
        <dbReference type="ARBA" id="ARBA00023212"/>
    </source>
</evidence>
<evidence type="ECO:0000313" key="8">
    <source>
        <dbReference type="EMBL" id="CAD8209332.1"/>
    </source>
</evidence>
<protein>
    <recommendedName>
        <fullName evidence="5">Cilia-and flagella-associated protein 96</fullName>
    </recommendedName>
</protein>
<dbReference type="Proteomes" id="UP000683925">
    <property type="component" value="Unassembled WGS sequence"/>
</dbReference>
<organism evidence="7 9">
    <name type="scientific">Paramecium octaurelia</name>
    <dbReference type="NCBI Taxonomy" id="43137"/>
    <lineage>
        <taxon>Eukaryota</taxon>
        <taxon>Sar</taxon>
        <taxon>Alveolata</taxon>
        <taxon>Ciliophora</taxon>
        <taxon>Intramacronucleata</taxon>
        <taxon>Oligohymenophorea</taxon>
        <taxon>Peniculida</taxon>
        <taxon>Parameciidae</taxon>
        <taxon>Paramecium</taxon>
    </lineage>
</organism>
<evidence type="ECO:0000256" key="6">
    <source>
        <dbReference type="SAM" id="MobiDB-lite"/>
    </source>
</evidence>
<keyword evidence="2" id="KW-0963">Cytoplasm</keyword>
<feature type="compositionally biased region" description="Basic and acidic residues" evidence="6">
    <location>
        <begin position="276"/>
        <end position="287"/>
    </location>
</feature>
<dbReference type="OrthoDB" id="283553at2759"/>
<gene>
    <name evidence="7" type="ORF">POCTA_138.1.T1470013</name>
    <name evidence="8" type="ORF">POCTA_138.1.T1470014</name>
</gene>
<evidence type="ECO:0000256" key="1">
    <source>
        <dbReference type="ARBA" id="ARBA00004300"/>
    </source>
</evidence>
<evidence type="ECO:0000313" key="7">
    <source>
        <dbReference type="EMBL" id="CAD8209330.1"/>
    </source>
</evidence>